<feature type="transmembrane region" description="Helical" evidence="7">
    <location>
        <begin position="330"/>
        <end position="358"/>
    </location>
</feature>
<comment type="caution">
    <text evidence="9">The sequence shown here is derived from an EMBL/GenBank/DDBJ whole genome shotgun (WGS) entry which is preliminary data.</text>
</comment>
<evidence type="ECO:0000313" key="9">
    <source>
        <dbReference type="EMBL" id="GGE45307.1"/>
    </source>
</evidence>
<keyword evidence="10" id="KW-1185">Reference proteome</keyword>
<sequence length="396" mass="43044">MTHIQHSTYRLAILVAAVFVSGAAQGMLLPLLSILLEKQHISAALNGFNASALYIGVLLASPFIEKPMQRFGYRPILCMGLIITGGALLLFPIWQSFWMWFVLRLLTGIGDNMLHFSAQVWIMTTSPKKKKGRNIAIYGLSFGLGFAFGPTLSRLLDINIYMPFFLVAAGCIVFLLASLLLENAYPEKEFSEDIGERITSFSRYKKALQLGWAGLAATFAYGFLEASLNGNFPVFGIRNGFTVEQIAYLLPIFVIGGLITQIPIGSLGDKIGRRLLILCVTLFGMSGFVGAILASNSFIGLALIFLFTGMFIGSLYSNGMTYISDLLPNALLPVGNILAGITFSFGSMLGPFVGGVLIRWFPDGYFFGGIAGAMGVAFLCTLWSKQPNSSKRHING</sequence>
<dbReference type="Pfam" id="PF07690">
    <property type="entry name" value="MFS_1"/>
    <property type="match status" value="1"/>
</dbReference>
<dbReference type="GO" id="GO:0022857">
    <property type="term" value="F:transmembrane transporter activity"/>
    <property type="evidence" value="ECO:0007669"/>
    <property type="project" value="InterPro"/>
</dbReference>
<feature type="transmembrane region" description="Helical" evidence="7">
    <location>
        <begin position="12"/>
        <end position="35"/>
    </location>
</feature>
<dbReference type="SUPFAM" id="SSF103473">
    <property type="entry name" value="MFS general substrate transporter"/>
    <property type="match status" value="1"/>
</dbReference>
<feature type="transmembrane region" description="Helical" evidence="7">
    <location>
        <begin position="207"/>
        <end position="226"/>
    </location>
</feature>
<feature type="transmembrane region" description="Helical" evidence="7">
    <location>
        <begin position="299"/>
        <end position="318"/>
    </location>
</feature>
<comment type="subcellular location">
    <subcellularLocation>
        <location evidence="1">Cell membrane</location>
        <topology evidence="1">Multi-pass membrane protein</topology>
    </subcellularLocation>
</comment>
<evidence type="ECO:0000256" key="1">
    <source>
        <dbReference type="ARBA" id="ARBA00004651"/>
    </source>
</evidence>
<evidence type="ECO:0000313" key="10">
    <source>
        <dbReference type="Proteomes" id="UP000628775"/>
    </source>
</evidence>
<gene>
    <name evidence="9" type="primary">yfkF</name>
    <name evidence="9" type="ORF">GCM10011391_25170</name>
</gene>
<evidence type="ECO:0000256" key="5">
    <source>
        <dbReference type="ARBA" id="ARBA00022989"/>
    </source>
</evidence>
<feature type="transmembrane region" description="Helical" evidence="7">
    <location>
        <begin position="364"/>
        <end position="383"/>
    </location>
</feature>
<evidence type="ECO:0000256" key="3">
    <source>
        <dbReference type="ARBA" id="ARBA00022475"/>
    </source>
</evidence>
<reference evidence="9" key="2">
    <citation type="submission" date="2020-09" db="EMBL/GenBank/DDBJ databases">
        <authorList>
            <person name="Sun Q."/>
            <person name="Zhou Y."/>
        </authorList>
    </citation>
    <scope>NUCLEOTIDE SEQUENCE</scope>
    <source>
        <strain evidence="9">CGMCC 1.15371</strain>
    </source>
</reference>
<reference evidence="9" key="1">
    <citation type="journal article" date="2014" name="Int. J. Syst. Evol. Microbiol.">
        <title>Complete genome sequence of Corynebacterium casei LMG S-19264T (=DSM 44701T), isolated from a smear-ripened cheese.</title>
        <authorList>
            <consortium name="US DOE Joint Genome Institute (JGI-PGF)"/>
            <person name="Walter F."/>
            <person name="Albersmeier A."/>
            <person name="Kalinowski J."/>
            <person name="Ruckert C."/>
        </authorList>
    </citation>
    <scope>NUCLEOTIDE SEQUENCE</scope>
    <source>
        <strain evidence="9">CGMCC 1.15371</strain>
    </source>
</reference>
<accession>A0A8J2YIE8</accession>
<feature type="transmembrane region" description="Helical" evidence="7">
    <location>
        <begin position="275"/>
        <end position="293"/>
    </location>
</feature>
<dbReference type="Proteomes" id="UP000628775">
    <property type="component" value="Unassembled WGS sequence"/>
</dbReference>
<feature type="transmembrane region" description="Helical" evidence="7">
    <location>
        <begin position="135"/>
        <end position="152"/>
    </location>
</feature>
<feature type="transmembrane region" description="Helical" evidence="7">
    <location>
        <begin position="158"/>
        <end position="181"/>
    </location>
</feature>
<name>A0A8J2YIE8_9BACL</name>
<keyword evidence="5 7" id="KW-1133">Transmembrane helix</keyword>
<dbReference type="Gene3D" id="1.20.1250.20">
    <property type="entry name" value="MFS general substrate transporter like domains"/>
    <property type="match status" value="2"/>
</dbReference>
<dbReference type="GO" id="GO:0005886">
    <property type="term" value="C:plasma membrane"/>
    <property type="evidence" value="ECO:0007669"/>
    <property type="project" value="UniProtKB-SubCell"/>
</dbReference>
<dbReference type="InterPro" id="IPR011701">
    <property type="entry name" value="MFS"/>
</dbReference>
<dbReference type="EMBL" id="BMIR01000011">
    <property type="protein sequence ID" value="GGE45307.1"/>
    <property type="molecule type" value="Genomic_DNA"/>
</dbReference>
<feature type="transmembrane region" description="Helical" evidence="7">
    <location>
        <begin position="41"/>
        <end position="64"/>
    </location>
</feature>
<feature type="transmembrane region" description="Helical" evidence="7">
    <location>
        <begin position="246"/>
        <end position="268"/>
    </location>
</feature>
<dbReference type="PROSITE" id="PS50850">
    <property type="entry name" value="MFS"/>
    <property type="match status" value="1"/>
</dbReference>
<evidence type="ECO:0000259" key="8">
    <source>
        <dbReference type="PROSITE" id="PS50850"/>
    </source>
</evidence>
<protein>
    <submittedName>
        <fullName evidence="9">Putative MFS-type transporter YfkF</fullName>
    </submittedName>
</protein>
<evidence type="ECO:0000256" key="7">
    <source>
        <dbReference type="SAM" id="Phobius"/>
    </source>
</evidence>
<keyword evidence="6 7" id="KW-0472">Membrane</keyword>
<feature type="transmembrane region" description="Helical" evidence="7">
    <location>
        <begin position="76"/>
        <end position="94"/>
    </location>
</feature>
<organism evidence="9 10">
    <name type="scientific">Pullulanibacillus camelliae</name>
    <dbReference type="NCBI Taxonomy" id="1707096"/>
    <lineage>
        <taxon>Bacteria</taxon>
        <taxon>Bacillati</taxon>
        <taxon>Bacillota</taxon>
        <taxon>Bacilli</taxon>
        <taxon>Bacillales</taxon>
        <taxon>Sporolactobacillaceae</taxon>
        <taxon>Pullulanibacillus</taxon>
    </lineage>
</organism>
<evidence type="ECO:0000256" key="6">
    <source>
        <dbReference type="ARBA" id="ARBA00023136"/>
    </source>
</evidence>
<dbReference type="InterPro" id="IPR020846">
    <property type="entry name" value="MFS_dom"/>
</dbReference>
<proteinExistence type="predicted"/>
<dbReference type="RefSeq" id="WP_188694477.1">
    <property type="nucleotide sequence ID" value="NZ_BMIR01000011.1"/>
</dbReference>
<keyword evidence="2" id="KW-0813">Transport</keyword>
<evidence type="ECO:0000256" key="2">
    <source>
        <dbReference type="ARBA" id="ARBA00022448"/>
    </source>
</evidence>
<dbReference type="PANTHER" id="PTHR23521:SF2">
    <property type="entry name" value="TRANSPORTER MFS SUPERFAMILY"/>
    <property type="match status" value="1"/>
</dbReference>
<feature type="domain" description="Major facilitator superfamily (MFS) profile" evidence="8">
    <location>
        <begin position="10"/>
        <end position="387"/>
    </location>
</feature>
<keyword evidence="3" id="KW-1003">Cell membrane</keyword>
<dbReference type="InterPro" id="IPR036259">
    <property type="entry name" value="MFS_trans_sf"/>
</dbReference>
<keyword evidence="4 7" id="KW-0812">Transmembrane</keyword>
<dbReference type="InterPro" id="IPR047200">
    <property type="entry name" value="MFS_YcaD-like"/>
</dbReference>
<dbReference type="CDD" id="cd17477">
    <property type="entry name" value="MFS_YcaD_like"/>
    <property type="match status" value="1"/>
</dbReference>
<evidence type="ECO:0000256" key="4">
    <source>
        <dbReference type="ARBA" id="ARBA00022692"/>
    </source>
</evidence>
<feature type="transmembrane region" description="Helical" evidence="7">
    <location>
        <begin position="100"/>
        <end position="123"/>
    </location>
</feature>
<dbReference type="AlphaFoldDB" id="A0A8J2YIE8"/>
<dbReference type="PANTHER" id="PTHR23521">
    <property type="entry name" value="TRANSPORTER MFS SUPERFAMILY"/>
    <property type="match status" value="1"/>
</dbReference>